<gene>
    <name evidence="1" type="ORF">CRM22_004782</name>
</gene>
<proteinExistence type="predicted"/>
<evidence type="ECO:0000313" key="1">
    <source>
        <dbReference type="EMBL" id="TGZ67437.1"/>
    </source>
</evidence>
<dbReference type="OrthoDB" id="10047910at2759"/>
<organism evidence="1 2">
    <name type="scientific">Opisthorchis felineus</name>
    <dbReference type="NCBI Taxonomy" id="147828"/>
    <lineage>
        <taxon>Eukaryota</taxon>
        <taxon>Metazoa</taxon>
        <taxon>Spiralia</taxon>
        <taxon>Lophotrochozoa</taxon>
        <taxon>Platyhelminthes</taxon>
        <taxon>Trematoda</taxon>
        <taxon>Digenea</taxon>
        <taxon>Opisthorchiida</taxon>
        <taxon>Opisthorchiata</taxon>
        <taxon>Opisthorchiidae</taxon>
        <taxon>Opisthorchis</taxon>
    </lineage>
</organism>
<name>A0A4S2M142_OPIFE</name>
<accession>A0A4S2M142</accession>
<comment type="caution">
    <text evidence="1">The sequence shown here is derived from an EMBL/GenBank/DDBJ whole genome shotgun (WGS) entry which is preliminary data.</text>
</comment>
<evidence type="ECO:0000313" key="2">
    <source>
        <dbReference type="Proteomes" id="UP000308267"/>
    </source>
</evidence>
<evidence type="ECO:0008006" key="3">
    <source>
        <dbReference type="Google" id="ProtNLM"/>
    </source>
</evidence>
<reference evidence="1 2" key="1">
    <citation type="journal article" date="2019" name="BMC Genomics">
        <title>New insights from Opisthorchis felineus genome: update on genomics of the epidemiologically important liver flukes.</title>
        <authorList>
            <person name="Ershov N.I."/>
            <person name="Mordvinov V.A."/>
            <person name="Prokhortchouk E.B."/>
            <person name="Pakharukova M.Y."/>
            <person name="Gunbin K.V."/>
            <person name="Ustyantsev K."/>
            <person name="Genaev M.A."/>
            <person name="Blinov A.G."/>
            <person name="Mazur A."/>
            <person name="Boulygina E."/>
            <person name="Tsygankova S."/>
            <person name="Khrameeva E."/>
            <person name="Chekanov N."/>
            <person name="Fan G."/>
            <person name="Xiao A."/>
            <person name="Zhang H."/>
            <person name="Xu X."/>
            <person name="Yang H."/>
            <person name="Solovyev V."/>
            <person name="Lee S.M."/>
            <person name="Liu X."/>
            <person name="Afonnikov D.A."/>
            <person name="Skryabin K.G."/>
        </authorList>
    </citation>
    <scope>NUCLEOTIDE SEQUENCE [LARGE SCALE GENOMIC DNA]</scope>
    <source>
        <strain evidence="1">AK-0245</strain>
        <tissue evidence="1">Whole organism</tissue>
    </source>
</reference>
<dbReference type="Proteomes" id="UP000308267">
    <property type="component" value="Unassembled WGS sequence"/>
</dbReference>
<keyword evidence="2" id="KW-1185">Reference proteome</keyword>
<protein>
    <recommendedName>
        <fullName evidence="3">BHLH domain-containing protein</fullName>
    </recommendedName>
</protein>
<sequence>MSPSALHRRRAVPKSGKRATTCKRGNRLRWIECERLKEIVPSVAGTECVNEVKVIKEAIKHISRLEEAVIQRLVSCEPEMPIRTNITGSVSHNFLSDNLLSLLVHRQTETTHVPLDQFHQSSGSISWFHQPCHFSSSSASTPCCTDEEDHMNHCV</sequence>
<dbReference type="AlphaFoldDB" id="A0A4S2M142"/>
<dbReference type="EMBL" id="SJOL01006416">
    <property type="protein sequence ID" value="TGZ67437.1"/>
    <property type="molecule type" value="Genomic_DNA"/>
</dbReference>